<dbReference type="EMBL" id="RAQU01000007">
    <property type="protein sequence ID" value="RKK05972.1"/>
    <property type="molecule type" value="Genomic_DNA"/>
</dbReference>
<dbReference type="AlphaFoldDB" id="A0A3A9JHE3"/>
<evidence type="ECO:0000313" key="4">
    <source>
        <dbReference type="Proteomes" id="UP000274097"/>
    </source>
</evidence>
<dbReference type="PANTHER" id="PTHR42928">
    <property type="entry name" value="TRICARBOXYLATE-BINDING PROTEIN"/>
    <property type="match status" value="1"/>
</dbReference>
<dbReference type="InterPro" id="IPR005064">
    <property type="entry name" value="BUG"/>
</dbReference>
<dbReference type="Proteomes" id="UP000274097">
    <property type="component" value="Unassembled WGS sequence"/>
</dbReference>
<proteinExistence type="inferred from homology"/>
<name>A0A3A9JHE3_9PROT</name>
<gene>
    <name evidence="2" type="ORF">D6Z83_01690</name>
    <name evidence="3" type="ORF">EBE87_18200</name>
</gene>
<evidence type="ECO:0000256" key="1">
    <source>
        <dbReference type="ARBA" id="ARBA00006987"/>
    </source>
</evidence>
<organism evidence="2 5">
    <name type="scientific">Teichococcus wenyumeiae</name>
    <dbReference type="NCBI Taxonomy" id="2478470"/>
    <lineage>
        <taxon>Bacteria</taxon>
        <taxon>Pseudomonadati</taxon>
        <taxon>Pseudomonadota</taxon>
        <taxon>Alphaproteobacteria</taxon>
        <taxon>Acetobacterales</taxon>
        <taxon>Roseomonadaceae</taxon>
        <taxon>Roseomonas</taxon>
    </lineage>
</organism>
<dbReference type="SUPFAM" id="SSF53850">
    <property type="entry name" value="Periplasmic binding protein-like II"/>
    <property type="match status" value="1"/>
</dbReference>
<dbReference type="Gene3D" id="3.40.190.150">
    <property type="entry name" value="Bordetella uptake gene, domain 1"/>
    <property type="match status" value="1"/>
</dbReference>
<dbReference type="Pfam" id="PF03401">
    <property type="entry name" value="TctC"/>
    <property type="match status" value="1"/>
</dbReference>
<reference evidence="2 5" key="1">
    <citation type="submission" date="2018-09" db="EMBL/GenBank/DDBJ databases">
        <title>Roseomonas sp. nov., isolated from feces of Tibetan antelopes in the Qinghai-Tibet plateau, China.</title>
        <authorList>
            <person name="Tian Z."/>
        </authorList>
    </citation>
    <scope>NUCLEOTIDE SEQUENCE [LARGE SCALE GENOMIC DNA]</scope>
    <source>
        <strain evidence="3 4">Z23</strain>
        <strain evidence="2 5">Z24</strain>
    </source>
</reference>
<evidence type="ECO:0000313" key="5">
    <source>
        <dbReference type="Proteomes" id="UP000278036"/>
    </source>
</evidence>
<evidence type="ECO:0000313" key="2">
    <source>
        <dbReference type="EMBL" id="RKK05972.1"/>
    </source>
</evidence>
<sequence length="333" mass="34703">MPSMPLNRRRFLGRALGAMGLLLPVGVGQGHATEPYPSRPVRIIVPYPPGGTTDIVARIIAQQLSEQLGRPFVVDNRAGASGAIGASAVAKSAPDGYTLLMGTANSHGINSALQANLPYDAVKDFAPITVVASTPNVVIVNAKLPVRSLAELLALAKADPGKLNYGSTSPGGSPHMSAELLQAMTGTRMTHVPYKGAAPMLTDLVAGTIQVGFDNLPSSMGMIQSGDVRALAVTTPERWPGTPDLPTVAESGVPEYEVSGWFGLLAPAGTPAAIVERIQAAVVQAVRKPGVQEQFAAAGAKPVADRPEVFARQIAADVERWKKVVETTGVRLE</sequence>
<dbReference type="InParanoid" id="A0A3A9JHE3"/>
<dbReference type="CDD" id="cd13578">
    <property type="entry name" value="PBP2_Bug27"/>
    <property type="match status" value="1"/>
</dbReference>
<protein>
    <submittedName>
        <fullName evidence="2">Tripartite tricarboxylate transporter substrate binding protein</fullName>
    </submittedName>
</protein>
<dbReference type="PROSITE" id="PS51318">
    <property type="entry name" value="TAT"/>
    <property type="match status" value="1"/>
</dbReference>
<keyword evidence="4" id="KW-1185">Reference proteome</keyword>
<dbReference type="Proteomes" id="UP000278036">
    <property type="component" value="Unassembled WGS sequence"/>
</dbReference>
<accession>A0A3A9JHE3</accession>
<comment type="caution">
    <text evidence="2">The sequence shown here is derived from an EMBL/GenBank/DDBJ whole genome shotgun (WGS) entry which is preliminary data.</text>
</comment>
<comment type="similarity">
    <text evidence="1">Belongs to the UPF0065 (bug) family.</text>
</comment>
<dbReference type="PIRSF" id="PIRSF017082">
    <property type="entry name" value="YflP"/>
    <property type="match status" value="1"/>
</dbReference>
<dbReference type="InterPro" id="IPR006311">
    <property type="entry name" value="TAT_signal"/>
</dbReference>
<dbReference type="OrthoDB" id="8443386at2"/>
<dbReference type="PANTHER" id="PTHR42928:SF5">
    <property type="entry name" value="BLR1237 PROTEIN"/>
    <property type="match status" value="1"/>
</dbReference>
<evidence type="ECO:0000313" key="3">
    <source>
        <dbReference type="EMBL" id="RMI19806.1"/>
    </source>
</evidence>
<dbReference type="Gene3D" id="3.40.190.10">
    <property type="entry name" value="Periplasmic binding protein-like II"/>
    <property type="match status" value="1"/>
</dbReference>
<dbReference type="InterPro" id="IPR042100">
    <property type="entry name" value="Bug_dom1"/>
</dbReference>
<dbReference type="EMBL" id="RFLX01000015">
    <property type="protein sequence ID" value="RMI19806.1"/>
    <property type="molecule type" value="Genomic_DNA"/>
</dbReference>